<dbReference type="EMBL" id="JAURUE010000001">
    <property type="protein sequence ID" value="MDP9612888.1"/>
    <property type="molecule type" value="Genomic_DNA"/>
</dbReference>
<protein>
    <submittedName>
        <fullName evidence="1">Uncharacterized protein</fullName>
    </submittedName>
</protein>
<evidence type="ECO:0000313" key="1">
    <source>
        <dbReference type="EMBL" id="MDP9612888.1"/>
    </source>
</evidence>
<organism evidence="1 2">
    <name type="scientific">Streptomyces demainii</name>
    <dbReference type="NCBI Taxonomy" id="588122"/>
    <lineage>
        <taxon>Bacteria</taxon>
        <taxon>Bacillati</taxon>
        <taxon>Actinomycetota</taxon>
        <taxon>Actinomycetes</taxon>
        <taxon>Kitasatosporales</taxon>
        <taxon>Streptomycetaceae</taxon>
        <taxon>Streptomyces</taxon>
    </lineage>
</organism>
<comment type="caution">
    <text evidence="1">The sequence shown here is derived from an EMBL/GenBank/DDBJ whole genome shotgun (WGS) entry which is preliminary data.</text>
</comment>
<reference evidence="1 2" key="1">
    <citation type="submission" date="2023-07" db="EMBL/GenBank/DDBJ databases">
        <title>Sequencing the genomes of 1000 actinobacteria strains.</title>
        <authorList>
            <person name="Klenk H.-P."/>
        </authorList>
    </citation>
    <scope>NUCLEOTIDE SEQUENCE [LARGE SCALE GENOMIC DNA]</scope>
    <source>
        <strain evidence="1 2">DSM 41600</strain>
    </source>
</reference>
<gene>
    <name evidence="1" type="ORF">JOF35_005165</name>
</gene>
<keyword evidence="2" id="KW-1185">Reference proteome</keyword>
<proteinExistence type="predicted"/>
<sequence length="30" mass="3341">MTDTLKTPLRGHQVIATRNCLNSIREGFPA</sequence>
<evidence type="ECO:0000313" key="2">
    <source>
        <dbReference type="Proteomes" id="UP001234880"/>
    </source>
</evidence>
<dbReference type="Proteomes" id="UP001234880">
    <property type="component" value="Unassembled WGS sequence"/>
</dbReference>
<accession>A0ABT9KWR5</accession>
<name>A0ABT9KWR5_9ACTN</name>